<name>A0ABV7HC82_9GAMM</name>
<evidence type="ECO:0000256" key="2">
    <source>
        <dbReference type="ARBA" id="ARBA00023224"/>
    </source>
</evidence>
<gene>
    <name evidence="8" type="ORF">ACFOEK_10645</name>
</gene>
<keyword evidence="6" id="KW-1133">Transmembrane helix</keyword>
<dbReference type="SUPFAM" id="SSF58104">
    <property type="entry name" value="Methyl-accepting chemotaxis protein (MCP) signaling domain"/>
    <property type="match status" value="1"/>
</dbReference>
<feature type="transmembrane region" description="Helical" evidence="6">
    <location>
        <begin position="400"/>
        <end position="419"/>
    </location>
</feature>
<sequence length="701" mass="78267">MTSQSQDISIKSHLYKGVGFLVFWFLITTVIAIYFLIESTQSSVSQKDEFRLPALEIPDLSLADVNNLRQSLSQINTETQAIKSSKILTHEELNEALLNYQSDIEQHLFEVQGDINAKATIQREAVIVAASEALNEAMAPINQAWSQAQAKLDANYEAIQASLNKIKPAQFEDKHAQRFLRHYTEIQKGLSQWRKRALDGGHNLVAYRITQSKYLLATGSLYLNDLLIGNRLKTFNNVVLNYRATTDYLEKIDSVGFTKRAELIKDINVLQEVAKQRYDAYKRFDSNAISSQSPEINLTLEPLPPIEQPKLRALPEWEILKVDGIPSPQLSSRSETIDTVKLNQSIERAERALDTFVDQQMKSIEAYQALLRLQETQIRESANLQAAKATIKKVKPDLTALWIIVGLLGLGIIFAVPVVKGMNLSIHRALVTSLKEQSSSEPTLEEMEELAALKQQVSDQQSQLQSLLSDLQNNVQQQERLSEQSQTYLENLTQHTSDVEHQASQTLEHTQTASQEVQQGELVITQAVKGINELAGDINSASKVILELEEQSQKVGEFLDVIVSIAEQTNLLALNAAIEAARAGDQGRGFAVVADEVRKLAKRTQESTEQISEIIEVLRSGTQSAVSVMKGGQERVNTSVEQTTQAGEALTKINALMEQIATFNAQIKHLSNDLQSDNRSIKDQQTRLNELTSENMVLITK</sequence>
<keyword evidence="9" id="KW-1185">Reference proteome</keyword>
<feature type="domain" description="Methyl-accepting transducer" evidence="7">
    <location>
        <begin position="453"/>
        <end position="692"/>
    </location>
</feature>
<dbReference type="InterPro" id="IPR004089">
    <property type="entry name" value="MCPsignal_dom"/>
</dbReference>
<evidence type="ECO:0000313" key="8">
    <source>
        <dbReference type="EMBL" id="MFC3151485.1"/>
    </source>
</evidence>
<evidence type="ECO:0000256" key="1">
    <source>
        <dbReference type="ARBA" id="ARBA00004370"/>
    </source>
</evidence>
<dbReference type="SMART" id="SM00283">
    <property type="entry name" value="MA"/>
    <property type="match status" value="1"/>
</dbReference>
<comment type="similarity">
    <text evidence="3">Belongs to the methyl-accepting chemotaxis (MCP) protein family.</text>
</comment>
<evidence type="ECO:0000313" key="9">
    <source>
        <dbReference type="Proteomes" id="UP001595476"/>
    </source>
</evidence>
<feature type="coiled-coil region" evidence="5">
    <location>
        <begin position="653"/>
        <end position="694"/>
    </location>
</feature>
<comment type="caution">
    <text evidence="8">The sequence shown here is derived from an EMBL/GenBank/DDBJ whole genome shotgun (WGS) entry which is preliminary data.</text>
</comment>
<keyword evidence="5" id="KW-0175">Coiled coil</keyword>
<evidence type="ECO:0000256" key="5">
    <source>
        <dbReference type="SAM" id="Coils"/>
    </source>
</evidence>
<proteinExistence type="inferred from homology"/>
<dbReference type="CDD" id="cd11386">
    <property type="entry name" value="MCP_signal"/>
    <property type="match status" value="1"/>
</dbReference>
<keyword evidence="2 4" id="KW-0807">Transducer</keyword>
<evidence type="ECO:0000256" key="3">
    <source>
        <dbReference type="ARBA" id="ARBA00029447"/>
    </source>
</evidence>
<dbReference type="Proteomes" id="UP001595476">
    <property type="component" value="Unassembled WGS sequence"/>
</dbReference>
<dbReference type="PANTHER" id="PTHR32089">
    <property type="entry name" value="METHYL-ACCEPTING CHEMOTAXIS PROTEIN MCPB"/>
    <property type="match status" value="1"/>
</dbReference>
<dbReference type="Pfam" id="PF00015">
    <property type="entry name" value="MCPsignal"/>
    <property type="match status" value="1"/>
</dbReference>
<accession>A0ABV7HC82</accession>
<feature type="coiled-coil region" evidence="5">
    <location>
        <begin position="450"/>
        <end position="481"/>
    </location>
</feature>
<reference evidence="9" key="1">
    <citation type="journal article" date="2019" name="Int. J. Syst. Evol. Microbiol.">
        <title>The Global Catalogue of Microorganisms (GCM) 10K type strain sequencing project: providing services to taxonomists for standard genome sequencing and annotation.</title>
        <authorList>
            <consortium name="The Broad Institute Genomics Platform"/>
            <consortium name="The Broad Institute Genome Sequencing Center for Infectious Disease"/>
            <person name="Wu L."/>
            <person name="Ma J."/>
        </authorList>
    </citation>
    <scope>NUCLEOTIDE SEQUENCE [LARGE SCALE GENOMIC DNA]</scope>
    <source>
        <strain evidence="9">KCTC 52438</strain>
    </source>
</reference>
<comment type="subcellular location">
    <subcellularLocation>
        <location evidence="1">Membrane</location>
    </subcellularLocation>
</comment>
<feature type="transmembrane region" description="Helical" evidence="6">
    <location>
        <begin position="18"/>
        <end position="37"/>
    </location>
</feature>
<protein>
    <submittedName>
        <fullName evidence="8">Methyl-accepting chemotaxis protein</fullName>
    </submittedName>
</protein>
<dbReference type="Gene3D" id="1.10.287.950">
    <property type="entry name" value="Methyl-accepting chemotaxis protein"/>
    <property type="match status" value="1"/>
</dbReference>
<dbReference type="EMBL" id="JBHRSZ010000004">
    <property type="protein sequence ID" value="MFC3151485.1"/>
    <property type="molecule type" value="Genomic_DNA"/>
</dbReference>
<evidence type="ECO:0000256" key="4">
    <source>
        <dbReference type="PROSITE-ProRule" id="PRU00284"/>
    </source>
</evidence>
<organism evidence="8 9">
    <name type="scientific">Litoribrevibacter euphylliae</name>
    <dbReference type="NCBI Taxonomy" id="1834034"/>
    <lineage>
        <taxon>Bacteria</taxon>
        <taxon>Pseudomonadati</taxon>
        <taxon>Pseudomonadota</taxon>
        <taxon>Gammaproteobacteria</taxon>
        <taxon>Oceanospirillales</taxon>
        <taxon>Oceanospirillaceae</taxon>
        <taxon>Litoribrevibacter</taxon>
    </lineage>
</organism>
<evidence type="ECO:0000259" key="7">
    <source>
        <dbReference type="PROSITE" id="PS50111"/>
    </source>
</evidence>
<keyword evidence="6" id="KW-0812">Transmembrane</keyword>
<dbReference type="RefSeq" id="WP_386720333.1">
    <property type="nucleotide sequence ID" value="NZ_JBHRSZ010000004.1"/>
</dbReference>
<dbReference type="PANTHER" id="PTHR32089:SF120">
    <property type="entry name" value="METHYL-ACCEPTING CHEMOTAXIS PROTEIN TLPQ"/>
    <property type="match status" value="1"/>
</dbReference>
<keyword evidence="6" id="KW-0472">Membrane</keyword>
<evidence type="ECO:0000256" key="6">
    <source>
        <dbReference type="SAM" id="Phobius"/>
    </source>
</evidence>
<dbReference type="PROSITE" id="PS50111">
    <property type="entry name" value="CHEMOTAXIS_TRANSDUC_2"/>
    <property type="match status" value="1"/>
</dbReference>